<evidence type="ECO:0000313" key="10">
    <source>
        <dbReference type="EMBL" id="QVI62942.1"/>
    </source>
</evidence>
<feature type="domain" description="Bacterial Ig-like" evidence="9">
    <location>
        <begin position="1190"/>
        <end position="1276"/>
    </location>
</feature>
<dbReference type="InterPro" id="IPR023828">
    <property type="entry name" value="Peptidase_S8_Ser-AS"/>
</dbReference>
<feature type="active site" description="Charge relay system" evidence="5">
    <location>
        <position position="190"/>
    </location>
</feature>
<dbReference type="Proteomes" id="UP000677804">
    <property type="component" value="Chromosome"/>
</dbReference>
<dbReference type="InterPro" id="IPR023827">
    <property type="entry name" value="Peptidase_S8_Asp-AS"/>
</dbReference>
<dbReference type="EMBL" id="CP074405">
    <property type="protein sequence ID" value="QVI62942.1"/>
    <property type="molecule type" value="Genomic_DNA"/>
</dbReference>
<evidence type="ECO:0000259" key="8">
    <source>
        <dbReference type="Pfam" id="PF00082"/>
    </source>
</evidence>
<feature type="signal peptide" evidence="7">
    <location>
        <begin position="1"/>
        <end position="28"/>
    </location>
</feature>
<gene>
    <name evidence="10" type="ORF">KG103_03150</name>
</gene>
<organism evidence="10 11">
    <name type="scientific">Cellulomonas wangleii</name>
    <dbReference type="NCBI Taxonomy" id="2816956"/>
    <lineage>
        <taxon>Bacteria</taxon>
        <taxon>Bacillati</taxon>
        <taxon>Actinomycetota</taxon>
        <taxon>Actinomycetes</taxon>
        <taxon>Micrococcales</taxon>
        <taxon>Cellulomonadaceae</taxon>
        <taxon>Cellulomonas</taxon>
    </lineage>
</organism>
<dbReference type="PRINTS" id="PR00723">
    <property type="entry name" value="SUBTILISIN"/>
</dbReference>
<dbReference type="Pfam" id="PF00082">
    <property type="entry name" value="Peptidase_S8"/>
    <property type="match status" value="1"/>
</dbReference>
<keyword evidence="4 5" id="KW-0720">Serine protease</keyword>
<dbReference type="PANTHER" id="PTHR43806">
    <property type="entry name" value="PEPTIDASE S8"/>
    <property type="match status" value="1"/>
</dbReference>
<dbReference type="SUPFAM" id="SSF52743">
    <property type="entry name" value="Subtilisin-like"/>
    <property type="match status" value="1"/>
</dbReference>
<accession>A0ABX8DA74</accession>
<evidence type="ECO:0000256" key="7">
    <source>
        <dbReference type="SAM" id="SignalP"/>
    </source>
</evidence>
<evidence type="ECO:0000256" key="3">
    <source>
        <dbReference type="ARBA" id="ARBA00022801"/>
    </source>
</evidence>
<dbReference type="RefSeq" id="WP_207340422.1">
    <property type="nucleotide sequence ID" value="NZ_CP074405.1"/>
</dbReference>
<dbReference type="PROSITE" id="PS51892">
    <property type="entry name" value="SUBTILASE"/>
    <property type="match status" value="1"/>
</dbReference>
<keyword evidence="11" id="KW-1185">Reference proteome</keyword>
<keyword evidence="2 5" id="KW-0645">Protease</keyword>
<dbReference type="InterPro" id="IPR032109">
    <property type="entry name" value="Big_3_5"/>
</dbReference>
<reference evidence="10 11" key="1">
    <citation type="submission" date="2021-05" db="EMBL/GenBank/DDBJ databases">
        <title>Novel species in genus Cellulomonas.</title>
        <authorList>
            <person name="Zhang G."/>
        </authorList>
    </citation>
    <scope>NUCLEOTIDE SEQUENCE [LARGE SCALE GENOMIC DNA]</scope>
    <source>
        <strain evidence="11">zg-ZUI222</strain>
    </source>
</reference>
<name>A0ABX8DA74_9CELL</name>
<sequence length="1374" mass="138771">MPRRLLAGLTAASVVLTTALLGTPAATAAPPPDDLTGLLVGREVPVQRTEGVGDALAAADGTVTAFVELDTPSGVEVAADGGSPADVRDAATATQAAAEDVVPAEAGTSARTAAAQPQRLATVTNLVSGALVLGDAAQLRALADEPGVRAVRLVAERTPDNAAQVEFTRTLATWQDTGVLGTDVTIGVIDTGIDYTHATFGGPGTVEAYEAAYGENGSGPVPQGSYDPDKYLGGYDFAGTDYDAGGEGAQLVPVPDENPIDVNGHGTHVAGTAAGYGVTPDGGTFEGDYAELDTVLDWPVGPGTAPGAGLYALKVFGDVAGSTSLSALALDWAADPDGDGSFDDRLDVLNLSLGASGSPADDPESAQVAELTALGTTVVLSAGNEGDIEDVGGSPGNGFAGLTVAWSVGKDLAFDSLEVVEASDPALEGRHAGQNSVAYSGEDVTAPVAFLGERFDGCDPFTPEQSAAVAGKIAYLWWDDDDAARRCGSVARFDNATAAGAVGVLLPTELTLFSAGISGNDAIPGLQLTAAATDALLPEIEAGTLVAHIGPSLALSTRQDVGADTLSTSSSRGVHGSLGWGKPDVAAPGQQIVSAAVGSGNGGSSKSGTSMAAPHVAGIAALVREAHPGWSATQIKAAIVNTATHDLATEAGGDLFYGPARVGSGRVDALAAVTSSTLLYNAQQPQQTSVSFGVVPLADEPVTIRKAVTVQNLGSTARTYSTQVTSSTTAGAATITASPASLRVPAGGTGVVTLTFTADPATVARQIDPTQQVEQIPRLPREYVSQVSGRLVLTSGDTQWRLPVQGTPRPTTDLEAAAVTFPDAAAQTAELVFSGRDVEAEGWRGLASPLVHAADSPRLEALPASVETSRSTIAAGDVRHVGWASTAPAVVADGGDPTLEGYLGVGIATDGDWAVLGHALQPWVLVDTDGDAEPDVAAIASKMTDTDYTVVETYDWETGDLLAGPELLYPFGGGLEMGAFDNSTVVVPVPLAALGVEAGTEVGVWAQMRSPYAVSGDGVVDSVGPFTVDPYDPPLWFEPATDDLFVAPAADGRSITVHGGPGAADADVLVLHHLNGAGDRAQVVDVTAPEAVATTTTLEVDSERTAGQGNLLQMTVAPRDATGTFTLYDGDTEIGTTEVVDGGGVWSTWSLGAGTYRFRAQFTPDDPRYAPSSSPVVEVALARSTSTTTLSVSPANVRYGQPATATVTVTGGSWAPSGAVTISERGKVLATADLTVDELTGTATVELPRDLATGSHRLVAEFAGSTDVAASQGGAQLRVAPAPARVTLEADSWTVPRGSTPTVTVRVGGGEGAPAATGHVTVLLGLRSLGTYRLTDGAASVTLPPVRSTGVLTVLYGGGGGYLPGAAAQVVRVG</sequence>
<feature type="chain" id="PRO_5045265997" evidence="7">
    <location>
        <begin position="29"/>
        <end position="1374"/>
    </location>
</feature>
<dbReference type="InterPro" id="IPR000209">
    <property type="entry name" value="Peptidase_S8/S53_dom"/>
</dbReference>
<dbReference type="PROSITE" id="PS00136">
    <property type="entry name" value="SUBTILASE_ASP"/>
    <property type="match status" value="1"/>
</dbReference>
<dbReference type="InterPro" id="IPR034213">
    <property type="entry name" value="S8_Vpr-like"/>
</dbReference>
<evidence type="ECO:0000256" key="6">
    <source>
        <dbReference type="RuleBase" id="RU003355"/>
    </source>
</evidence>
<proteinExistence type="inferred from homology"/>
<feature type="active site" description="Charge relay system" evidence="5">
    <location>
        <position position="610"/>
    </location>
</feature>
<dbReference type="InterPro" id="IPR013783">
    <property type="entry name" value="Ig-like_fold"/>
</dbReference>
<feature type="active site" description="Charge relay system" evidence="5">
    <location>
        <position position="265"/>
    </location>
</feature>
<dbReference type="CDD" id="cd07474">
    <property type="entry name" value="Peptidases_S8_subtilisin_Vpr-like"/>
    <property type="match status" value="1"/>
</dbReference>
<dbReference type="InterPro" id="IPR050131">
    <property type="entry name" value="Peptidase_S8_subtilisin-like"/>
</dbReference>
<dbReference type="InterPro" id="IPR022398">
    <property type="entry name" value="Peptidase_S8_His-AS"/>
</dbReference>
<evidence type="ECO:0000256" key="5">
    <source>
        <dbReference type="PROSITE-ProRule" id="PRU01240"/>
    </source>
</evidence>
<feature type="domain" description="Bacterial Ig-like" evidence="9">
    <location>
        <begin position="1104"/>
        <end position="1180"/>
    </location>
</feature>
<keyword evidence="7" id="KW-0732">Signal</keyword>
<protein>
    <submittedName>
        <fullName evidence="10">S8 family serine peptidase</fullName>
    </submittedName>
</protein>
<dbReference type="Gene3D" id="3.40.50.200">
    <property type="entry name" value="Peptidase S8/S53 domain"/>
    <property type="match status" value="2"/>
</dbReference>
<dbReference type="InterPro" id="IPR015500">
    <property type="entry name" value="Peptidase_S8_subtilisin-rel"/>
</dbReference>
<feature type="domain" description="Peptidase S8/S53" evidence="8">
    <location>
        <begin position="181"/>
        <end position="649"/>
    </location>
</feature>
<dbReference type="Pfam" id="PF16640">
    <property type="entry name" value="Big_3_5"/>
    <property type="match status" value="2"/>
</dbReference>
<evidence type="ECO:0000256" key="2">
    <source>
        <dbReference type="ARBA" id="ARBA00022670"/>
    </source>
</evidence>
<dbReference type="PANTHER" id="PTHR43806:SF11">
    <property type="entry name" value="CEREVISIN-RELATED"/>
    <property type="match status" value="1"/>
</dbReference>
<dbReference type="InterPro" id="IPR036852">
    <property type="entry name" value="Peptidase_S8/S53_dom_sf"/>
</dbReference>
<comment type="similarity">
    <text evidence="1 5 6">Belongs to the peptidase S8 family.</text>
</comment>
<dbReference type="PROSITE" id="PS00138">
    <property type="entry name" value="SUBTILASE_SER"/>
    <property type="match status" value="1"/>
</dbReference>
<dbReference type="PROSITE" id="PS00137">
    <property type="entry name" value="SUBTILASE_HIS"/>
    <property type="match status" value="1"/>
</dbReference>
<evidence type="ECO:0000313" key="11">
    <source>
        <dbReference type="Proteomes" id="UP000677804"/>
    </source>
</evidence>
<evidence type="ECO:0000256" key="4">
    <source>
        <dbReference type="ARBA" id="ARBA00022825"/>
    </source>
</evidence>
<evidence type="ECO:0000256" key="1">
    <source>
        <dbReference type="ARBA" id="ARBA00011073"/>
    </source>
</evidence>
<evidence type="ECO:0000259" key="9">
    <source>
        <dbReference type="Pfam" id="PF16640"/>
    </source>
</evidence>
<dbReference type="Gene3D" id="2.60.40.10">
    <property type="entry name" value="Immunoglobulins"/>
    <property type="match status" value="2"/>
</dbReference>
<keyword evidence="3 5" id="KW-0378">Hydrolase</keyword>